<proteinExistence type="predicted"/>
<comment type="caution">
    <text evidence="2">The sequence shown here is derived from an EMBL/GenBank/DDBJ whole genome shotgun (WGS) entry which is preliminary data.</text>
</comment>
<accession>A0ABP7E5L0</accession>
<feature type="transmembrane region" description="Helical" evidence="1">
    <location>
        <begin position="24"/>
        <end position="45"/>
    </location>
</feature>
<name>A0ABP7E5L0_9ACTN</name>
<evidence type="ECO:0000256" key="1">
    <source>
        <dbReference type="SAM" id="Phobius"/>
    </source>
</evidence>
<dbReference type="Proteomes" id="UP001500051">
    <property type="component" value="Unassembled WGS sequence"/>
</dbReference>
<evidence type="ECO:0008006" key="4">
    <source>
        <dbReference type="Google" id="ProtNLM"/>
    </source>
</evidence>
<evidence type="ECO:0000313" key="2">
    <source>
        <dbReference type="EMBL" id="GAA3713844.1"/>
    </source>
</evidence>
<protein>
    <recommendedName>
        <fullName evidence="4">TrbC/VIRB2 family protein</fullName>
    </recommendedName>
</protein>
<dbReference type="RefSeq" id="WP_344813859.1">
    <property type="nucleotide sequence ID" value="NZ_BAAAYX010000017.1"/>
</dbReference>
<reference evidence="3" key="1">
    <citation type="journal article" date="2019" name="Int. J. Syst. Evol. Microbiol.">
        <title>The Global Catalogue of Microorganisms (GCM) 10K type strain sequencing project: providing services to taxonomists for standard genome sequencing and annotation.</title>
        <authorList>
            <consortium name="The Broad Institute Genomics Platform"/>
            <consortium name="The Broad Institute Genome Sequencing Center for Infectious Disease"/>
            <person name="Wu L."/>
            <person name="Ma J."/>
        </authorList>
    </citation>
    <scope>NUCLEOTIDE SEQUENCE [LARGE SCALE GENOMIC DNA]</scope>
    <source>
        <strain evidence="3">JCM 16548</strain>
    </source>
</reference>
<organism evidence="2 3">
    <name type="scientific">Microlunatus aurantiacus</name>
    <dbReference type="NCBI Taxonomy" id="446786"/>
    <lineage>
        <taxon>Bacteria</taxon>
        <taxon>Bacillati</taxon>
        <taxon>Actinomycetota</taxon>
        <taxon>Actinomycetes</taxon>
        <taxon>Propionibacteriales</taxon>
        <taxon>Propionibacteriaceae</taxon>
        <taxon>Microlunatus</taxon>
    </lineage>
</organism>
<sequence>MIVLTSLQTVLPLAVWTPSTVQKLLLSVLGLVIILAGIAVIAKAGKANYAETARIGFNVLAGIVIAALGAGAISYAVFGKSLLGSDPV</sequence>
<gene>
    <name evidence="2" type="ORF">GCM10022204_36180</name>
</gene>
<keyword evidence="1" id="KW-0472">Membrane</keyword>
<keyword evidence="3" id="KW-1185">Reference proteome</keyword>
<feature type="transmembrane region" description="Helical" evidence="1">
    <location>
        <begin position="57"/>
        <end position="78"/>
    </location>
</feature>
<keyword evidence="1" id="KW-0812">Transmembrane</keyword>
<dbReference type="EMBL" id="BAAAYX010000017">
    <property type="protein sequence ID" value="GAA3713844.1"/>
    <property type="molecule type" value="Genomic_DNA"/>
</dbReference>
<evidence type="ECO:0000313" key="3">
    <source>
        <dbReference type="Proteomes" id="UP001500051"/>
    </source>
</evidence>
<keyword evidence="1" id="KW-1133">Transmembrane helix</keyword>